<gene>
    <name evidence="2" type="ORF">Csa_4G571750</name>
</gene>
<dbReference type="Gramene" id="KGN54879">
    <property type="protein sequence ID" value="KGN54879"/>
    <property type="gene ID" value="Csa_4G571750"/>
</dbReference>
<reference evidence="2 3" key="2">
    <citation type="journal article" date="2009" name="PLoS ONE">
        <title>An integrated genetic and cytogenetic map of the cucumber genome.</title>
        <authorList>
            <person name="Ren Y."/>
            <person name="Zhang Z."/>
            <person name="Liu J."/>
            <person name="Staub J.E."/>
            <person name="Han Y."/>
            <person name="Cheng Z."/>
            <person name="Li X."/>
            <person name="Lu J."/>
            <person name="Miao H."/>
            <person name="Kang H."/>
            <person name="Xie B."/>
            <person name="Gu X."/>
            <person name="Wang X."/>
            <person name="Du Y."/>
            <person name="Jin W."/>
            <person name="Huang S."/>
        </authorList>
    </citation>
    <scope>NUCLEOTIDE SEQUENCE [LARGE SCALE GENOMIC DNA]</scope>
    <source>
        <strain evidence="3">cv. 9930</strain>
    </source>
</reference>
<name>A0A0A0L1E6_CUCSA</name>
<keyword evidence="3" id="KW-1185">Reference proteome</keyword>
<dbReference type="AlphaFoldDB" id="A0A0A0L1E6"/>
<protein>
    <submittedName>
        <fullName evidence="2">Uncharacterized protein</fullName>
    </submittedName>
</protein>
<feature type="compositionally biased region" description="Basic and acidic residues" evidence="1">
    <location>
        <begin position="48"/>
        <end position="66"/>
    </location>
</feature>
<dbReference type="Proteomes" id="UP000029981">
    <property type="component" value="Chromosome 4"/>
</dbReference>
<evidence type="ECO:0000313" key="2">
    <source>
        <dbReference type="EMBL" id="KGN54879.1"/>
    </source>
</evidence>
<feature type="compositionally biased region" description="Basic and acidic residues" evidence="1">
    <location>
        <begin position="1"/>
        <end position="15"/>
    </location>
</feature>
<reference evidence="2 3" key="1">
    <citation type="journal article" date="2009" name="Nat. Genet.">
        <title>The genome of the cucumber, Cucumis sativus L.</title>
        <authorList>
            <person name="Huang S."/>
            <person name="Li R."/>
            <person name="Zhang Z."/>
            <person name="Li L."/>
            <person name="Gu X."/>
            <person name="Fan W."/>
            <person name="Lucas W.J."/>
            <person name="Wang X."/>
            <person name="Xie B."/>
            <person name="Ni P."/>
            <person name="Ren Y."/>
            <person name="Zhu H."/>
            <person name="Li J."/>
            <person name="Lin K."/>
            <person name="Jin W."/>
            <person name="Fei Z."/>
            <person name="Li G."/>
            <person name="Staub J."/>
            <person name="Kilian A."/>
            <person name="van der Vossen E.A."/>
            <person name="Wu Y."/>
            <person name="Guo J."/>
            <person name="He J."/>
            <person name="Jia Z."/>
            <person name="Ren Y."/>
            <person name="Tian G."/>
            <person name="Lu Y."/>
            <person name="Ruan J."/>
            <person name="Qian W."/>
            <person name="Wang M."/>
            <person name="Huang Q."/>
            <person name="Li B."/>
            <person name="Xuan Z."/>
            <person name="Cao J."/>
            <person name="Asan"/>
            <person name="Wu Z."/>
            <person name="Zhang J."/>
            <person name="Cai Q."/>
            <person name="Bai Y."/>
            <person name="Zhao B."/>
            <person name="Han Y."/>
            <person name="Li Y."/>
            <person name="Li X."/>
            <person name="Wang S."/>
            <person name="Shi Q."/>
            <person name="Liu S."/>
            <person name="Cho W.K."/>
            <person name="Kim J.Y."/>
            <person name="Xu Y."/>
            <person name="Heller-Uszynska K."/>
            <person name="Miao H."/>
            <person name="Cheng Z."/>
            <person name="Zhang S."/>
            <person name="Wu J."/>
            <person name="Yang Y."/>
            <person name="Kang H."/>
            <person name="Li M."/>
            <person name="Liang H."/>
            <person name="Ren X."/>
            <person name="Shi Z."/>
            <person name="Wen M."/>
            <person name="Jian M."/>
            <person name="Yang H."/>
            <person name="Zhang G."/>
            <person name="Yang Z."/>
            <person name="Chen R."/>
            <person name="Liu S."/>
            <person name="Li J."/>
            <person name="Ma L."/>
            <person name="Liu H."/>
            <person name="Zhou Y."/>
            <person name="Zhao J."/>
            <person name="Fang X."/>
            <person name="Li G."/>
            <person name="Fang L."/>
            <person name="Li Y."/>
            <person name="Liu D."/>
            <person name="Zheng H."/>
            <person name="Zhang Y."/>
            <person name="Qin N."/>
            <person name="Li Z."/>
            <person name="Yang G."/>
            <person name="Yang S."/>
            <person name="Bolund L."/>
            <person name="Kristiansen K."/>
            <person name="Zheng H."/>
            <person name="Li S."/>
            <person name="Zhang X."/>
            <person name="Yang H."/>
            <person name="Wang J."/>
            <person name="Sun R."/>
            <person name="Zhang B."/>
            <person name="Jiang S."/>
            <person name="Wang J."/>
            <person name="Du Y."/>
            <person name="Li S."/>
        </authorList>
    </citation>
    <scope>NUCLEOTIDE SEQUENCE [LARGE SCALE GENOMIC DNA]</scope>
    <source>
        <strain evidence="3">cv. 9930</strain>
    </source>
</reference>
<sequence>MCEKVNKREEKRRGNDGGWDWQRTARSSVRRRSRSRSRSRGSQGGGEAEGKDKGGNQEGIGDEKLGHLKRIGLIWKEKRKVERD</sequence>
<feature type="region of interest" description="Disordered" evidence="1">
    <location>
        <begin position="1"/>
        <end position="67"/>
    </location>
</feature>
<reference evidence="2 3" key="4">
    <citation type="journal article" date="2011" name="BMC Genomics">
        <title>RNA-Seq improves annotation of protein-coding genes in the cucumber genome.</title>
        <authorList>
            <person name="Li Z."/>
            <person name="Zhang Z."/>
            <person name="Yan P."/>
            <person name="Huang S."/>
            <person name="Fei Z."/>
            <person name="Lin K."/>
        </authorList>
    </citation>
    <scope>NUCLEOTIDE SEQUENCE [LARGE SCALE GENOMIC DNA]</scope>
    <source>
        <strain evidence="3">cv. 9930</strain>
    </source>
</reference>
<accession>A0A0A0L1E6</accession>
<organism evidence="2 3">
    <name type="scientific">Cucumis sativus</name>
    <name type="common">Cucumber</name>
    <dbReference type="NCBI Taxonomy" id="3659"/>
    <lineage>
        <taxon>Eukaryota</taxon>
        <taxon>Viridiplantae</taxon>
        <taxon>Streptophyta</taxon>
        <taxon>Embryophyta</taxon>
        <taxon>Tracheophyta</taxon>
        <taxon>Spermatophyta</taxon>
        <taxon>Magnoliopsida</taxon>
        <taxon>eudicotyledons</taxon>
        <taxon>Gunneridae</taxon>
        <taxon>Pentapetalae</taxon>
        <taxon>rosids</taxon>
        <taxon>fabids</taxon>
        <taxon>Cucurbitales</taxon>
        <taxon>Cucurbitaceae</taxon>
        <taxon>Benincaseae</taxon>
        <taxon>Cucumis</taxon>
    </lineage>
</organism>
<evidence type="ECO:0000256" key="1">
    <source>
        <dbReference type="SAM" id="MobiDB-lite"/>
    </source>
</evidence>
<proteinExistence type="predicted"/>
<reference evidence="2 3" key="3">
    <citation type="journal article" date="2010" name="BMC Genomics">
        <title>Transcriptome sequencing and comparative analysis of cucumber flowers with different sex types.</title>
        <authorList>
            <person name="Guo S."/>
            <person name="Zheng Y."/>
            <person name="Joung J.G."/>
            <person name="Liu S."/>
            <person name="Zhang Z."/>
            <person name="Crasta O.R."/>
            <person name="Sobral B.W."/>
            <person name="Xu Y."/>
            <person name="Huang S."/>
            <person name="Fei Z."/>
        </authorList>
    </citation>
    <scope>NUCLEOTIDE SEQUENCE [LARGE SCALE GENOMIC DNA]</scope>
    <source>
        <strain evidence="3">cv. 9930</strain>
    </source>
</reference>
<dbReference type="EMBL" id="CM002925">
    <property type="protein sequence ID" value="KGN54879.1"/>
    <property type="molecule type" value="Genomic_DNA"/>
</dbReference>
<evidence type="ECO:0000313" key="3">
    <source>
        <dbReference type="Proteomes" id="UP000029981"/>
    </source>
</evidence>
<feature type="compositionally biased region" description="Basic residues" evidence="1">
    <location>
        <begin position="28"/>
        <end position="39"/>
    </location>
</feature>